<dbReference type="Proteomes" id="UP000256690">
    <property type="component" value="Unassembled WGS sequence"/>
</dbReference>
<evidence type="ECO:0000259" key="2">
    <source>
        <dbReference type="Pfam" id="PF01048"/>
    </source>
</evidence>
<evidence type="ECO:0000313" key="4">
    <source>
        <dbReference type="EMBL" id="RDW78956.1"/>
    </source>
</evidence>
<dbReference type="EMBL" id="PVWQ01000006">
    <property type="protein sequence ID" value="RDW78956.1"/>
    <property type="molecule type" value="Genomic_DNA"/>
</dbReference>
<dbReference type="InterPro" id="IPR053137">
    <property type="entry name" value="NLR-like"/>
</dbReference>
<feature type="region of interest" description="Disordered" evidence="1">
    <location>
        <begin position="165"/>
        <end position="187"/>
    </location>
</feature>
<dbReference type="PANTHER" id="PTHR46082:SF6">
    <property type="entry name" value="AAA+ ATPASE DOMAIN-CONTAINING PROTEIN-RELATED"/>
    <property type="match status" value="1"/>
</dbReference>
<dbReference type="Gene3D" id="3.40.50.1580">
    <property type="entry name" value="Nucleoside phosphorylase domain"/>
    <property type="match status" value="1"/>
</dbReference>
<dbReference type="PANTHER" id="PTHR46082">
    <property type="entry name" value="ATP/GTP-BINDING PROTEIN-RELATED"/>
    <property type="match status" value="1"/>
</dbReference>
<comment type="caution">
    <text evidence="4">The sequence shown here is derived from an EMBL/GenBank/DDBJ whole genome shotgun (WGS) entry which is preliminary data.</text>
</comment>
<feature type="region of interest" description="Disordered" evidence="1">
    <location>
        <begin position="527"/>
        <end position="558"/>
    </location>
</feature>
<dbReference type="InterPro" id="IPR056002">
    <property type="entry name" value="DUF7580"/>
</dbReference>
<dbReference type="InterPro" id="IPR035994">
    <property type="entry name" value="Nucleoside_phosphorylase_sf"/>
</dbReference>
<sequence length="910" mass="100567">MLTTKSAGWKSLHILRAQLTGKLARFSRNGRSAERPPQLQNDAAFLEADLRYIFTIIPLISHIPDHQTESLDQRAQDLLSTWTRKTKGPGLEGLHGPAKTDLIALGSLHPQLGSLLILISTTDGQFNLFNGQGLSLFRVPEEKLRSIALDRVARTKELLERLANDGQPQESLQLKPPPPLDVCQEEPWSSRGLHGRHASAWVSTLFQELRQRNCGRLHEIKLKVQDEWDTPLDLFLSCCLDEHGWHQAKCGIYQAMADERRDDGICAAIQRAKTLGRAIYLSIDERGSFDVSDAMPRILSSATRFTAETLGELLDQKTLTRITPSDYLTGAAVDKFSSREKAILALNLAKCLMQFFDDDIELASHSWKPESIYFLRSSRAQHGDRSLYISLRPSTRNSKPSQSVSEVGPGNPILLSFAKLLLEIENGEKISMEIYPESRANLPNWGGMCDLVDRAERDGGGSYLRAVEGCLYLHMALRKSQHQSTDNIGDAIRKTIHEQIVQNLELLVNPQTSKRKRRDSVSELHISKKLSVDPGRSDPVTPPPRQTTAPHPAKSVRPASRSDFEIAIVCALPLEFDAVCALVDEFWDGDYGRGSNDLNIYTNARIGKFNVVLLLLPNMGKVAAAGTAAHLRSSYPALSLVLLTGICGGVPFPSNGEELLLGDVVISRRIVPYDFGRRYPDKFEPKDAAEDSGSGAPKNVRNLLAMLQTNVGRERLEELTVSHLQDIQARTSRKPRGAKYKYPGASKDRLFKPDYRHKRHASLITALKTPKVSICAETKTYGASCEDACCDPGQVLSREQIDFKRQLEKDGETKAAQAPSIFVGRIGSGDTVMKSGEERDKLASAHDLIAFEMEGAGVWDELPCVVVKGVCDYADSHKNKDWQHFAAATAASATKALLGWYIGRASGSGA</sequence>
<dbReference type="GO" id="GO:0003824">
    <property type="term" value="F:catalytic activity"/>
    <property type="evidence" value="ECO:0007669"/>
    <property type="project" value="InterPro"/>
</dbReference>
<evidence type="ECO:0000313" key="5">
    <source>
        <dbReference type="Proteomes" id="UP000256690"/>
    </source>
</evidence>
<proteinExistence type="predicted"/>
<evidence type="ECO:0000256" key="1">
    <source>
        <dbReference type="SAM" id="MobiDB-lite"/>
    </source>
</evidence>
<protein>
    <submittedName>
        <fullName evidence="4">Uncharacterized protein</fullName>
    </submittedName>
</protein>
<dbReference type="SUPFAM" id="SSF53167">
    <property type="entry name" value="Purine and uridine phosphorylases"/>
    <property type="match status" value="1"/>
</dbReference>
<dbReference type="AlphaFoldDB" id="A0A3D8RY62"/>
<feature type="domain" description="Nucleoside phosphorylase" evidence="2">
    <location>
        <begin position="565"/>
        <end position="681"/>
    </location>
</feature>
<dbReference type="InterPro" id="IPR000845">
    <property type="entry name" value="Nucleoside_phosphorylase_d"/>
</dbReference>
<dbReference type="RefSeq" id="XP_026603656.1">
    <property type="nucleotide sequence ID" value="XM_026747824.1"/>
</dbReference>
<accession>A0A3D8RY62</accession>
<keyword evidence="5" id="KW-1185">Reference proteome</keyword>
<dbReference type="Pfam" id="PF24476">
    <property type="entry name" value="DUF7580"/>
    <property type="match status" value="1"/>
</dbReference>
<dbReference type="GeneID" id="38116178"/>
<gene>
    <name evidence="4" type="ORF">DSM5745_05808</name>
</gene>
<name>A0A3D8RY62_9EURO</name>
<reference evidence="4 5" key="1">
    <citation type="journal article" date="2018" name="IMA Fungus">
        <title>IMA Genome-F 9: Draft genome sequence of Annulohypoxylon stygium, Aspergillus mulundensis, Berkeleyomyces basicola (syn. Thielaviopsis basicola), Ceratocystis smalleyi, two Cercospora beticola strains, Coleophoma cylindrospora, Fusarium fracticaudum, Phialophora cf. hyalina, and Morchella septimelata.</title>
        <authorList>
            <person name="Wingfield B.D."/>
            <person name="Bills G.F."/>
            <person name="Dong Y."/>
            <person name="Huang W."/>
            <person name="Nel W.J."/>
            <person name="Swalarsk-Parry B.S."/>
            <person name="Vaghefi N."/>
            <person name="Wilken P.M."/>
            <person name="An Z."/>
            <person name="de Beer Z.W."/>
            <person name="De Vos L."/>
            <person name="Chen L."/>
            <person name="Duong T.A."/>
            <person name="Gao Y."/>
            <person name="Hammerbacher A."/>
            <person name="Kikkert J.R."/>
            <person name="Li Y."/>
            <person name="Li H."/>
            <person name="Li K."/>
            <person name="Li Q."/>
            <person name="Liu X."/>
            <person name="Ma X."/>
            <person name="Naidoo K."/>
            <person name="Pethybridge S.J."/>
            <person name="Sun J."/>
            <person name="Steenkamp E.T."/>
            <person name="van der Nest M.A."/>
            <person name="van Wyk S."/>
            <person name="Wingfield M.J."/>
            <person name="Xiong C."/>
            <person name="Yue Q."/>
            <person name="Zhang X."/>
        </authorList>
    </citation>
    <scope>NUCLEOTIDE SEQUENCE [LARGE SCALE GENOMIC DNA]</scope>
    <source>
        <strain evidence="4 5">DSM 5745</strain>
    </source>
</reference>
<feature type="domain" description="DUF7580" evidence="3">
    <location>
        <begin position="194"/>
        <end position="510"/>
    </location>
</feature>
<dbReference type="Pfam" id="PF01048">
    <property type="entry name" value="PNP_UDP_1"/>
    <property type="match status" value="1"/>
</dbReference>
<dbReference type="OrthoDB" id="1658288at2759"/>
<dbReference type="GO" id="GO:0009116">
    <property type="term" value="P:nucleoside metabolic process"/>
    <property type="evidence" value="ECO:0007669"/>
    <property type="project" value="InterPro"/>
</dbReference>
<organism evidence="4 5">
    <name type="scientific">Aspergillus mulundensis</name>
    <dbReference type="NCBI Taxonomy" id="1810919"/>
    <lineage>
        <taxon>Eukaryota</taxon>
        <taxon>Fungi</taxon>
        <taxon>Dikarya</taxon>
        <taxon>Ascomycota</taxon>
        <taxon>Pezizomycotina</taxon>
        <taxon>Eurotiomycetes</taxon>
        <taxon>Eurotiomycetidae</taxon>
        <taxon>Eurotiales</taxon>
        <taxon>Aspergillaceae</taxon>
        <taxon>Aspergillus</taxon>
        <taxon>Aspergillus subgen. Nidulantes</taxon>
    </lineage>
</organism>
<dbReference type="STRING" id="1810919.A0A3D8RY62"/>
<evidence type="ECO:0000259" key="3">
    <source>
        <dbReference type="Pfam" id="PF24476"/>
    </source>
</evidence>